<reference evidence="2" key="1">
    <citation type="journal article" date="2020" name="Stud. Mycol.">
        <title>101 Dothideomycetes genomes: a test case for predicting lifestyles and emergence of pathogens.</title>
        <authorList>
            <person name="Haridas S."/>
            <person name="Albert R."/>
            <person name="Binder M."/>
            <person name="Bloem J."/>
            <person name="Labutti K."/>
            <person name="Salamov A."/>
            <person name="Andreopoulos B."/>
            <person name="Baker S."/>
            <person name="Barry K."/>
            <person name="Bills G."/>
            <person name="Bluhm B."/>
            <person name="Cannon C."/>
            <person name="Castanera R."/>
            <person name="Culley D."/>
            <person name="Daum C."/>
            <person name="Ezra D."/>
            <person name="Gonzalez J."/>
            <person name="Henrissat B."/>
            <person name="Kuo A."/>
            <person name="Liang C."/>
            <person name="Lipzen A."/>
            <person name="Lutzoni F."/>
            <person name="Magnuson J."/>
            <person name="Mondo S."/>
            <person name="Nolan M."/>
            <person name="Ohm R."/>
            <person name="Pangilinan J."/>
            <person name="Park H.-J."/>
            <person name="Ramirez L."/>
            <person name="Alfaro M."/>
            <person name="Sun H."/>
            <person name="Tritt A."/>
            <person name="Yoshinaga Y."/>
            <person name="Zwiers L.-H."/>
            <person name="Turgeon B."/>
            <person name="Goodwin S."/>
            <person name="Spatafora J."/>
            <person name="Crous P."/>
            <person name="Grigoriev I."/>
        </authorList>
    </citation>
    <scope>NUCLEOTIDE SEQUENCE</scope>
    <source>
        <strain evidence="2">CBS 113818</strain>
    </source>
</reference>
<dbReference type="AlphaFoldDB" id="A0A6A7AHP5"/>
<evidence type="ECO:0000313" key="3">
    <source>
        <dbReference type="Proteomes" id="UP000799424"/>
    </source>
</evidence>
<sequence>MNSQMSTSPTKEHKFPCAADRLHPLAGDSEYSSRLLLSSHQLARPAETHCVSPNKISQGQLPPGSSIKQRDGDTRSGCPKEGHEVDVTGLRFFAASKSSPMYQKQMFIADLERFDGLQYHEIVTDALDAGFCLQIAHPHLKSRRTRSNLHLKSCTCG</sequence>
<evidence type="ECO:0000256" key="1">
    <source>
        <dbReference type="SAM" id="MobiDB-lite"/>
    </source>
</evidence>
<dbReference type="EMBL" id="MU006217">
    <property type="protein sequence ID" value="KAF2832623.1"/>
    <property type="molecule type" value="Genomic_DNA"/>
</dbReference>
<name>A0A6A7AHP5_9PLEO</name>
<feature type="region of interest" description="Disordered" evidence="1">
    <location>
        <begin position="47"/>
        <end position="82"/>
    </location>
</feature>
<keyword evidence="3" id="KW-1185">Reference proteome</keyword>
<organism evidence="2 3">
    <name type="scientific">Ophiobolus disseminans</name>
    <dbReference type="NCBI Taxonomy" id="1469910"/>
    <lineage>
        <taxon>Eukaryota</taxon>
        <taxon>Fungi</taxon>
        <taxon>Dikarya</taxon>
        <taxon>Ascomycota</taxon>
        <taxon>Pezizomycotina</taxon>
        <taxon>Dothideomycetes</taxon>
        <taxon>Pleosporomycetidae</taxon>
        <taxon>Pleosporales</taxon>
        <taxon>Pleosporineae</taxon>
        <taxon>Phaeosphaeriaceae</taxon>
        <taxon>Ophiobolus</taxon>
    </lineage>
</organism>
<accession>A0A6A7AHP5</accession>
<protein>
    <submittedName>
        <fullName evidence="2">Uncharacterized protein</fullName>
    </submittedName>
</protein>
<gene>
    <name evidence="2" type="ORF">CC86DRAFT_366372</name>
</gene>
<evidence type="ECO:0000313" key="2">
    <source>
        <dbReference type="EMBL" id="KAF2832623.1"/>
    </source>
</evidence>
<feature type="compositionally biased region" description="Basic and acidic residues" evidence="1">
    <location>
        <begin position="68"/>
        <end position="82"/>
    </location>
</feature>
<proteinExistence type="predicted"/>
<dbReference type="Proteomes" id="UP000799424">
    <property type="component" value="Unassembled WGS sequence"/>
</dbReference>